<dbReference type="AlphaFoldDB" id="A0A9Q0G966"/>
<name>A0A9Q0G966_9ROSI</name>
<evidence type="ECO:0000256" key="1">
    <source>
        <dbReference type="ARBA" id="ARBA00005437"/>
    </source>
</evidence>
<dbReference type="OrthoDB" id="97518at2759"/>
<evidence type="ECO:0000313" key="3">
    <source>
        <dbReference type="Proteomes" id="UP001141552"/>
    </source>
</evidence>
<dbReference type="PANTHER" id="PTHR31087:SF17">
    <property type="entry name" value="PROTEIN LURP-ONE-RELATED 14-RELATED"/>
    <property type="match status" value="1"/>
</dbReference>
<reference evidence="2" key="2">
    <citation type="journal article" date="2023" name="Plants (Basel)">
        <title>Annotation of the Turnera subulata (Passifloraceae) Draft Genome Reveals the S-Locus Evolved after the Divergence of Turneroideae from Passifloroideae in a Stepwise Manner.</title>
        <authorList>
            <person name="Henning P.M."/>
            <person name="Roalson E.H."/>
            <person name="Mir W."/>
            <person name="McCubbin A.G."/>
            <person name="Shore J.S."/>
        </authorList>
    </citation>
    <scope>NUCLEOTIDE SEQUENCE</scope>
    <source>
        <strain evidence="2">F60SS</strain>
    </source>
</reference>
<comment type="similarity">
    <text evidence="1">Belongs to the LOR family.</text>
</comment>
<dbReference type="SUPFAM" id="SSF54518">
    <property type="entry name" value="Tubby C-terminal domain-like"/>
    <property type="match status" value="1"/>
</dbReference>
<dbReference type="InterPro" id="IPR038595">
    <property type="entry name" value="LOR_sf"/>
</dbReference>
<sequence length="118" mass="13393">MEISSSKVDGCYRNLQKKHITRYPAGFPILTKHEKAPPLMDCSSRRKQDVSDFQVVGSYASRSCKVYRAGTVIAEMDDNLTVEDFFKCKDNFRVKVYPGVDYGFIVSLIVILGENDMI</sequence>
<proteinExistence type="inferred from homology"/>
<dbReference type="Pfam" id="PF04525">
    <property type="entry name" value="LOR"/>
    <property type="match status" value="1"/>
</dbReference>
<reference evidence="2" key="1">
    <citation type="submission" date="2022-02" db="EMBL/GenBank/DDBJ databases">
        <authorList>
            <person name="Henning P.M."/>
            <person name="McCubbin A.G."/>
            <person name="Shore J.S."/>
        </authorList>
    </citation>
    <scope>NUCLEOTIDE SEQUENCE</scope>
    <source>
        <strain evidence="2">F60SS</strain>
        <tissue evidence="2">Leaves</tissue>
    </source>
</reference>
<dbReference type="Proteomes" id="UP001141552">
    <property type="component" value="Unassembled WGS sequence"/>
</dbReference>
<accession>A0A9Q0G966</accession>
<organism evidence="2 3">
    <name type="scientific">Turnera subulata</name>
    <dbReference type="NCBI Taxonomy" id="218843"/>
    <lineage>
        <taxon>Eukaryota</taxon>
        <taxon>Viridiplantae</taxon>
        <taxon>Streptophyta</taxon>
        <taxon>Embryophyta</taxon>
        <taxon>Tracheophyta</taxon>
        <taxon>Spermatophyta</taxon>
        <taxon>Magnoliopsida</taxon>
        <taxon>eudicotyledons</taxon>
        <taxon>Gunneridae</taxon>
        <taxon>Pentapetalae</taxon>
        <taxon>rosids</taxon>
        <taxon>fabids</taxon>
        <taxon>Malpighiales</taxon>
        <taxon>Passifloraceae</taxon>
        <taxon>Turnera</taxon>
    </lineage>
</organism>
<dbReference type="EMBL" id="JAKUCV010001684">
    <property type="protein sequence ID" value="KAJ4845411.1"/>
    <property type="molecule type" value="Genomic_DNA"/>
</dbReference>
<dbReference type="PANTHER" id="PTHR31087">
    <property type="match status" value="1"/>
</dbReference>
<protein>
    <submittedName>
        <fullName evidence="2">Uncharacterized protein</fullName>
    </submittedName>
</protein>
<gene>
    <name evidence="2" type="ORF">Tsubulata_048565</name>
</gene>
<dbReference type="Gene3D" id="2.40.160.200">
    <property type="entry name" value="LURP1-related"/>
    <property type="match status" value="1"/>
</dbReference>
<evidence type="ECO:0000313" key="2">
    <source>
        <dbReference type="EMBL" id="KAJ4845411.1"/>
    </source>
</evidence>
<comment type="caution">
    <text evidence="2">The sequence shown here is derived from an EMBL/GenBank/DDBJ whole genome shotgun (WGS) entry which is preliminary data.</text>
</comment>
<keyword evidence="3" id="KW-1185">Reference proteome</keyword>
<dbReference type="InterPro" id="IPR025659">
    <property type="entry name" value="Tubby-like_C"/>
</dbReference>
<dbReference type="InterPro" id="IPR007612">
    <property type="entry name" value="LOR"/>
</dbReference>